<evidence type="ECO:0000313" key="3">
    <source>
        <dbReference type="EMBL" id="ODQ73763.1"/>
    </source>
</evidence>
<evidence type="ECO:0000256" key="1">
    <source>
        <dbReference type="SAM" id="MobiDB-lite"/>
    </source>
</evidence>
<sequence length="653" mass="73498">MPPRRRKQVSEAPSSGHGVIQHVGTRSVEDNASSSANTPIVETSTATITTRLDGDEVTQHELPHRKHRKPLKQSRRLVFFLGAFLGIILAWYFAASPEFSLDSLNDLNLDSFAEYFEDMKGKLPYGILKEANDISQKEQTMLKTEPFAVGRAMYLDGLRARYPVVMVPGVISTGLESWSVTDTDECSCEQYFRKRLWGSWNMLRAMLLDKTCWLKHIMLDPITGLDPKGYKLRAAQGLEAADFFITGYWIWNKILENLAAIAYDPNMMHTAAYDWRLSYMDLELRDGYFSKLKSIIEENRHRLNEKTVLVSHSMGSQVIFYFFKWVEADGPHFGNGGKNWVNDHIHALVDVSGSSLGTPKSIVALLSGEMRDTVQLNALAVYGLEKFFSRSERALLLRSFPGIASMLPKGGEAVWGSLGFAIDDVDNQTVSYGNFIQFRNTMSQLSAKNLTVPDSIEYLFTQAPRWFRDRVEENYSHGLARTKAEVQANEADPRKWVNPLEVALPNAPDLRIFCLYGVGKSTERAYVYQEEKDKGLVKLNVSIAAGGMDEPVIMGEGDGTVSLITHSMCHRWRDEESKFNPGRSKVTIVEMPHEPERFDVRGGAKTAEHVDILGRAELNELVLKVAAGKGDEIEDRFVSKLKDYAARIDLGQN</sequence>
<reference evidence="3 4" key="1">
    <citation type="journal article" date="2016" name="Proc. Natl. Acad. Sci. U.S.A.">
        <title>Comparative genomics of biotechnologically important yeasts.</title>
        <authorList>
            <person name="Riley R."/>
            <person name="Haridas S."/>
            <person name="Wolfe K.H."/>
            <person name="Lopes M.R."/>
            <person name="Hittinger C.T."/>
            <person name="Goeker M."/>
            <person name="Salamov A.A."/>
            <person name="Wisecaver J.H."/>
            <person name="Long T.M."/>
            <person name="Calvey C.H."/>
            <person name="Aerts A.L."/>
            <person name="Barry K.W."/>
            <person name="Choi C."/>
            <person name="Clum A."/>
            <person name="Coughlan A.Y."/>
            <person name="Deshpande S."/>
            <person name="Douglass A.P."/>
            <person name="Hanson S.J."/>
            <person name="Klenk H.-P."/>
            <person name="LaButti K.M."/>
            <person name="Lapidus A."/>
            <person name="Lindquist E.A."/>
            <person name="Lipzen A.M."/>
            <person name="Meier-Kolthoff J.P."/>
            <person name="Ohm R.A."/>
            <person name="Otillar R.P."/>
            <person name="Pangilinan J.L."/>
            <person name="Peng Y."/>
            <person name="Rokas A."/>
            <person name="Rosa C.A."/>
            <person name="Scheuner C."/>
            <person name="Sibirny A.A."/>
            <person name="Slot J.C."/>
            <person name="Stielow J.B."/>
            <person name="Sun H."/>
            <person name="Kurtzman C.P."/>
            <person name="Blackwell M."/>
            <person name="Grigoriev I.V."/>
            <person name="Jeffries T.W."/>
        </authorList>
    </citation>
    <scope>NUCLEOTIDE SEQUENCE [LARGE SCALE GENOMIC DNA]</scope>
    <source>
        <strain evidence="3 4">NRRL Y-11557</strain>
    </source>
</reference>
<dbReference type="Gene3D" id="3.40.50.1820">
    <property type="entry name" value="alpha/beta hydrolase"/>
    <property type="match status" value="1"/>
</dbReference>
<dbReference type="InterPro" id="IPR003386">
    <property type="entry name" value="LACT/PDAT_acylTrfase"/>
</dbReference>
<evidence type="ECO:0008006" key="5">
    <source>
        <dbReference type="Google" id="ProtNLM"/>
    </source>
</evidence>
<feature type="region of interest" description="Disordered" evidence="1">
    <location>
        <begin position="1"/>
        <end position="38"/>
    </location>
</feature>
<organism evidence="3 4">
    <name type="scientific">Lipomyces starkeyi NRRL Y-11557</name>
    <dbReference type="NCBI Taxonomy" id="675824"/>
    <lineage>
        <taxon>Eukaryota</taxon>
        <taxon>Fungi</taxon>
        <taxon>Dikarya</taxon>
        <taxon>Ascomycota</taxon>
        <taxon>Saccharomycotina</taxon>
        <taxon>Lipomycetes</taxon>
        <taxon>Lipomycetales</taxon>
        <taxon>Lipomycetaceae</taxon>
        <taxon>Lipomyces</taxon>
    </lineage>
</organism>
<dbReference type="PANTHER" id="PTHR11440">
    <property type="entry name" value="LECITHIN-CHOLESTEROL ACYLTRANSFERASE-RELATED"/>
    <property type="match status" value="1"/>
</dbReference>
<dbReference type="STRING" id="675824.A0A1E3Q7T4"/>
<dbReference type="SUPFAM" id="SSF53474">
    <property type="entry name" value="alpha/beta-Hydrolases"/>
    <property type="match status" value="1"/>
</dbReference>
<dbReference type="EMBL" id="KV454293">
    <property type="protein sequence ID" value="ODQ73763.1"/>
    <property type="molecule type" value="Genomic_DNA"/>
</dbReference>
<keyword evidence="4" id="KW-1185">Reference proteome</keyword>
<dbReference type="GO" id="GO:0032541">
    <property type="term" value="C:cortical endoplasmic reticulum"/>
    <property type="evidence" value="ECO:0007669"/>
    <property type="project" value="EnsemblFungi"/>
</dbReference>
<dbReference type="InterPro" id="IPR029058">
    <property type="entry name" value="AB_hydrolase_fold"/>
</dbReference>
<keyword evidence="2" id="KW-0812">Transmembrane</keyword>
<dbReference type="GO" id="GO:0019432">
    <property type="term" value="P:triglyceride biosynthetic process"/>
    <property type="evidence" value="ECO:0007669"/>
    <property type="project" value="EnsemblFungi"/>
</dbReference>
<dbReference type="Proteomes" id="UP000094385">
    <property type="component" value="Unassembled WGS sequence"/>
</dbReference>
<dbReference type="GO" id="GO:0140042">
    <property type="term" value="P:lipid droplet formation"/>
    <property type="evidence" value="ECO:0007669"/>
    <property type="project" value="EnsemblFungi"/>
</dbReference>
<name>A0A1E3Q7T4_LIPST</name>
<feature type="transmembrane region" description="Helical" evidence="2">
    <location>
        <begin position="77"/>
        <end position="94"/>
    </location>
</feature>
<dbReference type="AlphaFoldDB" id="A0A1E3Q7T4"/>
<dbReference type="GO" id="GO:0097038">
    <property type="term" value="C:perinuclear endoplasmic reticulum"/>
    <property type="evidence" value="ECO:0007669"/>
    <property type="project" value="EnsemblFungi"/>
</dbReference>
<keyword evidence="2" id="KW-0472">Membrane</keyword>
<evidence type="ECO:0000313" key="4">
    <source>
        <dbReference type="Proteomes" id="UP000094385"/>
    </source>
</evidence>
<evidence type="ECO:0000256" key="2">
    <source>
        <dbReference type="SAM" id="Phobius"/>
    </source>
</evidence>
<keyword evidence="2" id="KW-1133">Transmembrane helix</keyword>
<dbReference type="GO" id="GO:0008374">
    <property type="term" value="F:O-acyltransferase activity"/>
    <property type="evidence" value="ECO:0007669"/>
    <property type="project" value="InterPro"/>
</dbReference>
<gene>
    <name evidence="3" type="ORF">LIPSTDRAFT_336984</name>
</gene>
<protein>
    <recommendedName>
        <fullName evidence="5">Phospholipid:diacylglycerol acyltransferase</fullName>
    </recommendedName>
</protein>
<accession>A0A1E3Q7T4</accession>
<dbReference type="Pfam" id="PF02450">
    <property type="entry name" value="LCAT"/>
    <property type="match status" value="1"/>
</dbReference>
<proteinExistence type="predicted"/>
<dbReference type="OrthoDB" id="190846at2759"/>
<dbReference type="GO" id="GO:0046027">
    <property type="term" value="F:phospholipid:diacylglycerol acyltransferase activity"/>
    <property type="evidence" value="ECO:0007669"/>
    <property type="project" value="EnsemblFungi"/>
</dbReference>